<dbReference type="SUPFAM" id="SSF53448">
    <property type="entry name" value="Nucleotide-diphospho-sugar transferases"/>
    <property type="match status" value="1"/>
</dbReference>
<feature type="domain" description="Polysaccharide pyruvyl transferase" evidence="3">
    <location>
        <begin position="121"/>
        <end position="247"/>
    </location>
</feature>
<dbReference type="Pfam" id="PF02709">
    <property type="entry name" value="Glyco_transf_7C"/>
    <property type="match status" value="1"/>
</dbReference>
<dbReference type="InterPro" id="IPR027791">
    <property type="entry name" value="Galactosyl_T_C"/>
</dbReference>
<organism evidence="4">
    <name type="scientific">Edafosvirus sp</name>
    <dbReference type="NCBI Taxonomy" id="2487765"/>
    <lineage>
        <taxon>Viruses</taxon>
        <taxon>Varidnaviria</taxon>
        <taxon>Bamfordvirae</taxon>
        <taxon>Nucleocytoviricota</taxon>
        <taxon>Megaviricetes</taxon>
        <taxon>Imitervirales</taxon>
        <taxon>Mimiviridae</taxon>
        <taxon>Klosneuvirinae</taxon>
    </lineage>
</organism>
<proteinExistence type="predicted"/>
<keyword evidence="1 4" id="KW-0808">Transferase</keyword>
<dbReference type="GO" id="GO:0016740">
    <property type="term" value="F:transferase activity"/>
    <property type="evidence" value="ECO:0007669"/>
    <property type="project" value="UniProtKB-KW"/>
</dbReference>
<dbReference type="InterPro" id="IPR029044">
    <property type="entry name" value="Nucleotide-diphossugar_trans"/>
</dbReference>
<evidence type="ECO:0000259" key="3">
    <source>
        <dbReference type="Pfam" id="PF04230"/>
    </source>
</evidence>
<feature type="domain" description="Galactosyltransferase C-terminal" evidence="2">
    <location>
        <begin position="439"/>
        <end position="484"/>
    </location>
</feature>
<evidence type="ECO:0000259" key="2">
    <source>
        <dbReference type="Pfam" id="PF02709"/>
    </source>
</evidence>
<dbReference type="Gene3D" id="3.40.50.11340">
    <property type="match status" value="1"/>
</dbReference>
<dbReference type="InterPro" id="IPR007345">
    <property type="entry name" value="Polysacch_pyruvyl_Trfase"/>
</dbReference>
<evidence type="ECO:0000313" key="4">
    <source>
        <dbReference type="EMBL" id="AYV77974.1"/>
    </source>
</evidence>
<dbReference type="Gene3D" id="3.90.550.10">
    <property type="entry name" value="Spore Coat Polysaccharide Biosynthesis Protein SpsA, Chain A"/>
    <property type="match status" value="1"/>
</dbReference>
<dbReference type="Gene3D" id="3.40.50.11350">
    <property type="match status" value="1"/>
</dbReference>
<name>A0A3G4ZUI3_9VIRU</name>
<dbReference type="EMBL" id="MK072068">
    <property type="protein sequence ID" value="AYV77974.1"/>
    <property type="molecule type" value="Genomic_DNA"/>
</dbReference>
<reference evidence="4" key="1">
    <citation type="submission" date="2018-10" db="EMBL/GenBank/DDBJ databases">
        <title>Hidden diversity of soil giant viruses.</title>
        <authorList>
            <person name="Schulz F."/>
            <person name="Alteio L."/>
            <person name="Goudeau D."/>
            <person name="Ryan E.M."/>
            <person name="Malmstrom R.R."/>
            <person name="Blanchard J."/>
            <person name="Woyke T."/>
        </authorList>
    </citation>
    <scope>NUCLEOTIDE SEQUENCE</scope>
    <source>
        <strain evidence="4">EDV1</strain>
    </source>
</reference>
<gene>
    <name evidence="4" type="ORF">Edafosvirus3_52</name>
</gene>
<sequence length="880" mass="103559">MSRNKQEYGILSYKSSYNLGDEIQSIAAKQFIPNIDYLVDRDTNNITSTLAHNNDRPPTTQINVIYNGWFDGQYTKFPPPDVINPLMISFHINETDHTSDDCYKHKEKDIIEFKPIASNIEYLKRYEPIGCRDTHTCELLNKYGILSYFSGCLTLTLKNNFNTRNDEILIIDSHIMCRELLHNIIPKHIRQKAIYLEQSLEKLVGHNEKMELAQNLLDRIAQAKLVITSRLHTALPALAFKTPVIFLHDNLKDVRFKGILKFLKCYTAGDKLDVDLDHYSMTYKHKENKELDTIIKNLTDTVNRWISANKSHDKKLLECNKDGNSIIAVCMNRNLHLEKSLPTWIASNPNEIILVDWGSKLPIKSIVDKHNHDNKITLITINNVNKWVLTKAYNLAIRFSKYKNILKVDSDTLLDEKFFSYHNLENEQVFFTGDWKQSRNENEKHTNGVIYVKRDLFMHVNGYNEFITTYGYDDSDLYERIDKYAKKLLINLDYIKHIDHSNKDRIINQSSDIRLDVEIEKNRLISQLNIWNGQFSMFHIEKINNNEFLGQFLYSVELEENIKKKYLDHAIKNRDYTLKHHHSPKRFYIKPQNGLGNRLRALASAYNIAKETDRQLIIIWIPDHHCEAKFTDLFKLNYLFKNVTIIEDACKLDLTDTIEYIIFENDHIIKNKIIYNYTESKDKYIDDTTKHDIFVISACVLNNKHTEWYKELLFLKNLEPVDEICSKIYNWSYEHEINEMIGVHIRMGQTPENAKYEDISNYSESAKLSLTKWRNHSHWKVFTKEMDKILQKNPNQKFFLCCDSDEIYEHILNDPKYKSHVFFYKKHVYDRSIQQLQTAVIDVYLLSQTQSILGSNWSSFTELAKRLSCGKKVRLAGVDF</sequence>
<dbReference type="PANTHER" id="PTHR40743:SF1">
    <property type="entry name" value="POSSIBLE GLYCOSYLTRANSFERASE"/>
    <property type="match status" value="1"/>
</dbReference>
<dbReference type="PANTHER" id="PTHR40743">
    <property type="entry name" value="NUCLEOTIDE-DIPHOSPHO-SUGAR TRANSFERASE CONTAINING PROTEIN"/>
    <property type="match status" value="1"/>
</dbReference>
<evidence type="ECO:0000256" key="1">
    <source>
        <dbReference type="ARBA" id="ARBA00022679"/>
    </source>
</evidence>
<accession>A0A3G4ZUI3</accession>
<dbReference type="Pfam" id="PF04230">
    <property type="entry name" value="PS_pyruv_trans"/>
    <property type="match status" value="1"/>
</dbReference>
<protein>
    <submittedName>
        <fullName evidence="4">Glycosyltransferase</fullName>
    </submittedName>
</protein>